<proteinExistence type="predicted"/>
<dbReference type="EnsemblMetazoa" id="CapteT217942">
    <property type="protein sequence ID" value="CapteP217942"/>
    <property type="gene ID" value="CapteG217942"/>
</dbReference>
<dbReference type="EMBL" id="KB299094">
    <property type="protein sequence ID" value="ELU08424.1"/>
    <property type="molecule type" value="Genomic_DNA"/>
</dbReference>
<accession>R7UPH0</accession>
<evidence type="ECO:0000256" key="1">
    <source>
        <dbReference type="SAM" id="Phobius"/>
    </source>
</evidence>
<dbReference type="EMBL" id="AMQN01006762">
    <property type="status" value="NOT_ANNOTATED_CDS"/>
    <property type="molecule type" value="Genomic_DNA"/>
</dbReference>
<keyword evidence="4" id="KW-1185">Reference proteome</keyword>
<name>R7UPH0_CAPTE</name>
<keyword evidence="1" id="KW-0472">Membrane</keyword>
<gene>
    <name evidence="2" type="ORF">CAPTEDRAFT_217942</name>
</gene>
<reference evidence="3" key="3">
    <citation type="submission" date="2015-06" db="UniProtKB">
        <authorList>
            <consortium name="EnsemblMetazoa"/>
        </authorList>
    </citation>
    <scope>IDENTIFICATION</scope>
</reference>
<dbReference type="AlphaFoldDB" id="R7UPH0"/>
<dbReference type="Proteomes" id="UP000014760">
    <property type="component" value="Unassembled WGS sequence"/>
</dbReference>
<evidence type="ECO:0000313" key="2">
    <source>
        <dbReference type="EMBL" id="ELU08424.1"/>
    </source>
</evidence>
<dbReference type="HOGENOM" id="CLU_1549090_0_0_1"/>
<feature type="transmembrane region" description="Helical" evidence="1">
    <location>
        <begin position="111"/>
        <end position="132"/>
    </location>
</feature>
<evidence type="ECO:0000313" key="3">
    <source>
        <dbReference type="EnsemblMetazoa" id="CapteP217942"/>
    </source>
</evidence>
<organism evidence="2">
    <name type="scientific">Capitella teleta</name>
    <name type="common">Polychaete worm</name>
    <dbReference type="NCBI Taxonomy" id="283909"/>
    <lineage>
        <taxon>Eukaryota</taxon>
        <taxon>Metazoa</taxon>
        <taxon>Spiralia</taxon>
        <taxon>Lophotrochozoa</taxon>
        <taxon>Annelida</taxon>
        <taxon>Polychaeta</taxon>
        <taxon>Sedentaria</taxon>
        <taxon>Scolecida</taxon>
        <taxon>Capitellidae</taxon>
        <taxon>Capitella</taxon>
    </lineage>
</organism>
<protein>
    <submittedName>
        <fullName evidence="2 3">Uncharacterized protein</fullName>
    </submittedName>
</protein>
<reference evidence="4" key="1">
    <citation type="submission" date="2012-12" db="EMBL/GenBank/DDBJ databases">
        <authorList>
            <person name="Hellsten U."/>
            <person name="Grimwood J."/>
            <person name="Chapman J.A."/>
            <person name="Shapiro H."/>
            <person name="Aerts A."/>
            <person name="Otillar R.P."/>
            <person name="Terry A.Y."/>
            <person name="Boore J.L."/>
            <person name="Simakov O."/>
            <person name="Marletaz F."/>
            <person name="Cho S.-J."/>
            <person name="Edsinger-Gonzales E."/>
            <person name="Havlak P."/>
            <person name="Kuo D.-H."/>
            <person name="Larsson T."/>
            <person name="Lv J."/>
            <person name="Arendt D."/>
            <person name="Savage R."/>
            <person name="Osoegawa K."/>
            <person name="de Jong P."/>
            <person name="Lindberg D.R."/>
            <person name="Seaver E.C."/>
            <person name="Weisblat D.A."/>
            <person name="Putnam N.H."/>
            <person name="Grigoriev I.V."/>
            <person name="Rokhsar D.S."/>
        </authorList>
    </citation>
    <scope>NUCLEOTIDE SEQUENCE</scope>
    <source>
        <strain evidence="4">I ESC-2004</strain>
    </source>
</reference>
<evidence type="ECO:0000313" key="4">
    <source>
        <dbReference type="Proteomes" id="UP000014760"/>
    </source>
</evidence>
<keyword evidence="1" id="KW-0812">Transmembrane</keyword>
<reference evidence="2 4" key="2">
    <citation type="journal article" date="2013" name="Nature">
        <title>Insights into bilaterian evolution from three spiralian genomes.</title>
        <authorList>
            <person name="Simakov O."/>
            <person name="Marletaz F."/>
            <person name="Cho S.J."/>
            <person name="Edsinger-Gonzales E."/>
            <person name="Havlak P."/>
            <person name="Hellsten U."/>
            <person name="Kuo D.H."/>
            <person name="Larsson T."/>
            <person name="Lv J."/>
            <person name="Arendt D."/>
            <person name="Savage R."/>
            <person name="Osoegawa K."/>
            <person name="de Jong P."/>
            <person name="Grimwood J."/>
            <person name="Chapman J.A."/>
            <person name="Shapiro H."/>
            <person name="Aerts A."/>
            <person name="Otillar R.P."/>
            <person name="Terry A.Y."/>
            <person name="Boore J.L."/>
            <person name="Grigoriev I.V."/>
            <person name="Lindberg D.R."/>
            <person name="Seaver E.C."/>
            <person name="Weisblat D.A."/>
            <person name="Putnam N.H."/>
            <person name="Rokhsar D.S."/>
        </authorList>
    </citation>
    <scope>NUCLEOTIDE SEQUENCE</scope>
    <source>
        <strain evidence="2 4">I ESC-2004</strain>
    </source>
</reference>
<keyword evidence="1" id="KW-1133">Transmembrane helix</keyword>
<sequence>MAAYESNVDSPWSAQGAVAGEPAVGFWVRYNNIAPVLARRSLLRASSRYRGGFRGGHTRQPCGPPTTTLGHKGSNWSPLIIMYVSGPYFNATQESLDQLSEKPSTLRPGPIIALIVVVCLVMIVGPVYMYIYSTRISPRAARNREYNDRSADGDGGGGSQPAAGMHMLLFRKG</sequence>